<keyword evidence="2" id="KW-0472">Membrane</keyword>
<evidence type="ECO:0000256" key="2">
    <source>
        <dbReference type="SAM" id="Phobius"/>
    </source>
</evidence>
<keyword evidence="1 4" id="KW-0378">Hydrolase</keyword>
<protein>
    <submittedName>
        <fullName evidence="4">Alpha/beta hydrolase fold</fullName>
    </submittedName>
</protein>
<organism evidence="4 5">
    <name type="scientific">Pseudonocardia ammonioxydans</name>
    <dbReference type="NCBI Taxonomy" id="260086"/>
    <lineage>
        <taxon>Bacteria</taxon>
        <taxon>Bacillati</taxon>
        <taxon>Actinomycetota</taxon>
        <taxon>Actinomycetes</taxon>
        <taxon>Pseudonocardiales</taxon>
        <taxon>Pseudonocardiaceae</taxon>
        <taxon>Pseudonocardia</taxon>
    </lineage>
</organism>
<dbReference type="InterPro" id="IPR029058">
    <property type="entry name" value="AB_hydrolase_fold"/>
</dbReference>
<dbReference type="EMBL" id="FOUY01000017">
    <property type="protein sequence ID" value="SFN60682.1"/>
    <property type="molecule type" value="Genomic_DNA"/>
</dbReference>
<proteinExistence type="predicted"/>
<evidence type="ECO:0000259" key="3">
    <source>
        <dbReference type="Pfam" id="PF20434"/>
    </source>
</evidence>
<reference evidence="4 5" key="1">
    <citation type="submission" date="2016-10" db="EMBL/GenBank/DDBJ databases">
        <authorList>
            <person name="de Groot N.N."/>
        </authorList>
    </citation>
    <scope>NUCLEOTIDE SEQUENCE [LARGE SCALE GENOMIC DNA]</scope>
    <source>
        <strain evidence="4 5">CGMCC 4.1877</strain>
    </source>
</reference>
<sequence>MTSFLRVLGPAWSAVLLVVLVGAFRPETPVLGLAGSFLTGRYPLHVALAAVLGILLGLAVRKAGAPLVGYATATVALAAVIGMVAVLAAQGRAAAGEGVRLDWTAALTRVGQPSGEPDRTVEFAPGRELDLYLPSGPGPHPTMVWVHGGSWVGGERDDRTTMNRWLADRGWAVAAVDYRLPETGWGAADAAPVGRHQQRDVACAVDWVRAHPGTELDPGRLVLAGQSAGATLALGTTSGLLDGTLACSEAPAAYGGTGPADAPPPVPGPPPIGVVAYHPPVDLALVDPDLQQTLFGGAAADAPGLMRLLSPSEQVRPGLPPTLLLLGSADHYVHPERVTAYDAELRAAGTPGRLVTVPYADHVFDQPFGSPGAQLTREAMIRFLSGLD</sequence>
<dbReference type="Proteomes" id="UP000199614">
    <property type="component" value="Unassembled WGS sequence"/>
</dbReference>
<keyword evidence="5" id="KW-1185">Reference proteome</keyword>
<accession>A0A1I5AE45</accession>
<name>A0A1I5AE45_PSUAM</name>
<dbReference type="InterPro" id="IPR049492">
    <property type="entry name" value="BD-FAE-like_dom"/>
</dbReference>
<evidence type="ECO:0000256" key="1">
    <source>
        <dbReference type="ARBA" id="ARBA00022801"/>
    </source>
</evidence>
<dbReference type="STRING" id="260086.SAMN05216207_1017115"/>
<dbReference type="OrthoDB" id="9803828at2"/>
<feature type="domain" description="BD-FAE-like" evidence="3">
    <location>
        <begin position="129"/>
        <end position="234"/>
    </location>
</feature>
<feature type="transmembrane region" description="Helical" evidence="2">
    <location>
        <begin position="67"/>
        <end position="89"/>
    </location>
</feature>
<gene>
    <name evidence="4" type="ORF">SAMN05216207_1017115</name>
</gene>
<dbReference type="InterPro" id="IPR050300">
    <property type="entry name" value="GDXG_lipolytic_enzyme"/>
</dbReference>
<keyword evidence="2" id="KW-0812">Transmembrane</keyword>
<evidence type="ECO:0000313" key="4">
    <source>
        <dbReference type="EMBL" id="SFN60682.1"/>
    </source>
</evidence>
<keyword evidence="2" id="KW-1133">Transmembrane helix</keyword>
<evidence type="ECO:0000313" key="5">
    <source>
        <dbReference type="Proteomes" id="UP000199614"/>
    </source>
</evidence>
<dbReference type="PANTHER" id="PTHR48081">
    <property type="entry name" value="AB HYDROLASE SUPERFAMILY PROTEIN C4A8.06C"/>
    <property type="match status" value="1"/>
</dbReference>
<dbReference type="Pfam" id="PF20434">
    <property type="entry name" value="BD-FAE"/>
    <property type="match status" value="1"/>
</dbReference>
<dbReference type="RefSeq" id="WP_093344698.1">
    <property type="nucleotide sequence ID" value="NZ_FOUY01000017.1"/>
</dbReference>
<dbReference type="SUPFAM" id="SSF53474">
    <property type="entry name" value="alpha/beta-Hydrolases"/>
    <property type="match status" value="1"/>
</dbReference>
<dbReference type="GO" id="GO:0016787">
    <property type="term" value="F:hydrolase activity"/>
    <property type="evidence" value="ECO:0007669"/>
    <property type="project" value="UniProtKB-KW"/>
</dbReference>
<dbReference type="AlphaFoldDB" id="A0A1I5AE45"/>
<feature type="transmembrane region" description="Helical" evidence="2">
    <location>
        <begin position="42"/>
        <end position="60"/>
    </location>
</feature>
<dbReference type="Gene3D" id="3.40.50.1820">
    <property type="entry name" value="alpha/beta hydrolase"/>
    <property type="match status" value="1"/>
</dbReference>